<proteinExistence type="predicted"/>
<dbReference type="Pfam" id="PF07143">
    <property type="entry name" value="CrtC"/>
    <property type="match status" value="1"/>
</dbReference>
<dbReference type="InterPro" id="IPR053112">
    <property type="entry name" value="Fungal_Dehydratase/Hydratase"/>
</dbReference>
<gene>
    <name evidence="3" type="ORF">G7Z17_g928</name>
</gene>
<evidence type="ECO:0000313" key="3">
    <source>
        <dbReference type="EMBL" id="KAF7557096.1"/>
    </source>
</evidence>
<comment type="caution">
    <text evidence="3">The sequence shown here is derived from an EMBL/GenBank/DDBJ whole genome shotgun (WGS) entry which is preliminary data.</text>
</comment>
<dbReference type="AlphaFoldDB" id="A0A9P5LFT4"/>
<name>A0A9P5LFT4_9HYPO</name>
<dbReference type="SUPFAM" id="SSF159245">
    <property type="entry name" value="AttH-like"/>
    <property type="match status" value="1"/>
</dbReference>
<protein>
    <recommendedName>
        <fullName evidence="2">AttH domain-containing protein</fullName>
    </recommendedName>
</protein>
<feature type="chain" id="PRO_5040414677" description="AttH domain-containing protein" evidence="1">
    <location>
        <begin position="21"/>
        <end position="352"/>
    </location>
</feature>
<dbReference type="EMBL" id="JAANBB010000007">
    <property type="protein sequence ID" value="KAF7557096.1"/>
    <property type="molecule type" value="Genomic_DNA"/>
</dbReference>
<dbReference type="OrthoDB" id="5295747at2759"/>
<sequence>MVGNFFKFAVLVDLVVTALGASTSQKYVFKPEKEVNFQNTHVPSLINLTDSQYAVPTGSSWWMSSFITSTLGKQYLAISHVMTTSKNICRSSVLDLQTLKYWVHLVYCPSVGTKAYDKSGPLDADFDTYGFGSTTEDSISNMYTYANTNASFSFNISWAATSKPVLNGGSGVIAFGPGPANATEWAIPAGKTTGNLKLDGKEVTIDTKNSFTWYDRQMSFGGPRNWTWFEVNFPGSEVKASIWAYDLGLPDNTTYQFATIRLGDSQLVLAYELVPDMSNTWVSPNTHLVYPLSWKLKFDNGDYLTIKSVRPDQEMYGPEELVDSAYTGFITASGKFFGQTHGFGVVELVSVY</sequence>
<feature type="domain" description="AttH" evidence="2">
    <location>
        <begin position="113"/>
        <end position="219"/>
    </location>
</feature>
<evidence type="ECO:0000259" key="2">
    <source>
        <dbReference type="Pfam" id="PF07143"/>
    </source>
</evidence>
<accession>A0A9P5LFT4</accession>
<feature type="signal peptide" evidence="1">
    <location>
        <begin position="1"/>
        <end position="20"/>
    </location>
</feature>
<dbReference type="Gene3D" id="2.40.370.10">
    <property type="entry name" value="AttH-like domain"/>
    <property type="match status" value="2"/>
</dbReference>
<keyword evidence="4" id="KW-1185">Reference proteome</keyword>
<evidence type="ECO:0000313" key="4">
    <source>
        <dbReference type="Proteomes" id="UP000722485"/>
    </source>
</evidence>
<dbReference type="Proteomes" id="UP000722485">
    <property type="component" value="Unassembled WGS sequence"/>
</dbReference>
<dbReference type="PANTHER" id="PTHR40617:SF1">
    <property type="entry name" value="ATTH DOMAIN-CONTAINING PROTEIN-RELATED"/>
    <property type="match status" value="1"/>
</dbReference>
<organism evidence="3 4">
    <name type="scientific">Cylindrodendrum hubeiense</name>
    <dbReference type="NCBI Taxonomy" id="595255"/>
    <lineage>
        <taxon>Eukaryota</taxon>
        <taxon>Fungi</taxon>
        <taxon>Dikarya</taxon>
        <taxon>Ascomycota</taxon>
        <taxon>Pezizomycotina</taxon>
        <taxon>Sordariomycetes</taxon>
        <taxon>Hypocreomycetidae</taxon>
        <taxon>Hypocreales</taxon>
        <taxon>Nectriaceae</taxon>
        <taxon>Cylindrodendrum</taxon>
    </lineage>
</organism>
<keyword evidence="1" id="KW-0732">Signal</keyword>
<evidence type="ECO:0000256" key="1">
    <source>
        <dbReference type="SAM" id="SignalP"/>
    </source>
</evidence>
<dbReference type="InterPro" id="IPR023374">
    <property type="entry name" value="AttH-like_dom_sf"/>
</dbReference>
<dbReference type="PANTHER" id="PTHR40617">
    <property type="entry name" value="TERPENE CYCLASE ASQC"/>
    <property type="match status" value="1"/>
</dbReference>
<reference evidence="3" key="1">
    <citation type="submission" date="2020-03" db="EMBL/GenBank/DDBJ databases">
        <title>Draft Genome Sequence of Cylindrodendrum hubeiense.</title>
        <authorList>
            <person name="Buettner E."/>
            <person name="Kellner H."/>
        </authorList>
    </citation>
    <scope>NUCLEOTIDE SEQUENCE</scope>
    <source>
        <strain evidence="3">IHI 201604</strain>
    </source>
</reference>
<dbReference type="InterPro" id="IPR010791">
    <property type="entry name" value="AttH_dom"/>
</dbReference>